<dbReference type="EMBL" id="FXAE01000035">
    <property type="protein sequence ID" value="SMF44128.1"/>
    <property type="molecule type" value="Genomic_DNA"/>
</dbReference>
<dbReference type="InterPro" id="IPR036680">
    <property type="entry name" value="SPOR-like_sf"/>
</dbReference>
<comment type="caution">
    <text evidence="3">The sequence shown here is derived from an EMBL/GenBank/DDBJ whole genome shotgun (WGS) entry which is preliminary data.</text>
</comment>
<feature type="region of interest" description="Disordered" evidence="1">
    <location>
        <begin position="11"/>
        <end position="33"/>
    </location>
</feature>
<keyword evidence="2" id="KW-1133">Transmembrane helix</keyword>
<keyword evidence="4" id="KW-1185">Reference proteome</keyword>
<feature type="region of interest" description="Disordered" evidence="1">
    <location>
        <begin position="163"/>
        <end position="195"/>
    </location>
</feature>
<organism evidence="3 4">
    <name type="scientific">Paenibacillus barengoltzii J12</name>
    <dbReference type="NCBI Taxonomy" id="935846"/>
    <lineage>
        <taxon>Bacteria</taxon>
        <taxon>Bacillati</taxon>
        <taxon>Bacillota</taxon>
        <taxon>Bacilli</taxon>
        <taxon>Bacillales</taxon>
        <taxon>Paenibacillaceae</taxon>
        <taxon>Paenibacillus</taxon>
    </lineage>
</organism>
<sequence length="406" mass="44954">MNKAKMTFRFDRDGREIRPEREIAEEPMRRTTPQYRAVETVEEWGDPFTDHTGMGLTVFPGGQDQRRRQDPTVTDRDDWAMEKADMSVYSTASAADKAWEEIYGNDPWQTEWQEDAPPIYTRPHRTSWWKVAGSLTGAIVTGALFGYVVLSLFNQEVELPLPGINTNTTQQEEKGDTASQPAMGEIEGEDPAKEDNAPLISVALPEQTYYFLQYGVFSTAQGVQLAQEELQASGIAAARDTVDEKRVYAGVSTDREQSKLLTGQLKAAGVELILHEISLPAVANVPFAGEREALEGFMAQSAELVDLLSTSSAALLTEADPQPQQHPELEQLGAKHQAWTERASAIRGKWSAEGAALAGEMEKAINGAVEAMSEYQKNRAKTLLWEVQNEMMRFIMAEQSLVHAGA</sequence>
<evidence type="ECO:0000313" key="3">
    <source>
        <dbReference type="EMBL" id="SMF44128.1"/>
    </source>
</evidence>
<gene>
    <name evidence="3" type="ORF">SAMN02744124_03098</name>
</gene>
<keyword evidence="2" id="KW-0472">Membrane</keyword>
<feature type="compositionally biased region" description="Basic and acidic residues" evidence="1">
    <location>
        <begin position="11"/>
        <end position="29"/>
    </location>
</feature>
<evidence type="ECO:0000256" key="1">
    <source>
        <dbReference type="SAM" id="MobiDB-lite"/>
    </source>
</evidence>
<accession>A0ABY1M017</accession>
<protein>
    <submittedName>
        <fullName evidence="3">Stage II sporulation protein B</fullName>
    </submittedName>
</protein>
<name>A0ABY1M017_9BACL</name>
<feature type="transmembrane region" description="Helical" evidence="2">
    <location>
        <begin position="131"/>
        <end position="153"/>
    </location>
</feature>
<evidence type="ECO:0000313" key="4">
    <source>
        <dbReference type="Proteomes" id="UP000192939"/>
    </source>
</evidence>
<dbReference type="Proteomes" id="UP000192939">
    <property type="component" value="Unassembled WGS sequence"/>
</dbReference>
<evidence type="ECO:0000256" key="2">
    <source>
        <dbReference type="SAM" id="Phobius"/>
    </source>
</evidence>
<proteinExistence type="predicted"/>
<reference evidence="3 4" key="1">
    <citation type="submission" date="2017-04" db="EMBL/GenBank/DDBJ databases">
        <authorList>
            <person name="Varghese N."/>
            <person name="Submissions S."/>
        </authorList>
    </citation>
    <scope>NUCLEOTIDE SEQUENCE [LARGE SCALE GENOMIC DNA]</scope>
    <source>
        <strain evidence="3 4">J12</strain>
    </source>
</reference>
<keyword evidence="2" id="KW-0812">Transmembrane</keyword>
<dbReference type="RefSeq" id="WP_232228346.1">
    <property type="nucleotide sequence ID" value="NZ_FXAE01000035.1"/>
</dbReference>
<dbReference type="SUPFAM" id="SSF110997">
    <property type="entry name" value="Sporulation related repeat"/>
    <property type="match status" value="1"/>
</dbReference>